<accession>A0ABT8TW94</accession>
<keyword evidence="2" id="KW-0255">Endonuclease</keyword>
<protein>
    <submittedName>
        <fullName evidence="2">CRISPR-associated endonuclease Cas9 REC1/REC2 domain-containing protein</fullName>
    </submittedName>
</protein>
<feature type="non-terminal residue" evidence="2">
    <location>
        <position position="1"/>
    </location>
</feature>
<name>A0ABT8TW94_9ACTN</name>
<feature type="domain" description="CRISPR-associated endonuclease Cas9 REC lobe" evidence="1">
    <location>
        <begin position="1"/>
        <end position="92"/>
    </location>
</feature>
<gene>
    <name evidence="2" type="ORF">QWJ41_21125</name>
</gene>
<dbReference type="EMBL" id="JAULSC010000257">
    <property type="protein sequence ID" value="MDO3398226.1"/>
    <property type="molecule type" value="Genomic_DNA"/>
</dbReference>
<comment type="caution">
    <text evidence="2">The sequence shown here is derived from an EMBL/GenBank/DDBJ whole genome shotgun (WGS) entry which is preliminary data.</text>
</comment>
<dbReference type="Proteomes" id="UP001168363">
    <property type="component" value="Unassembled WGS sequence"/>
</dbReference>
<reference evidence="2" key="1">
    <citation type="submission" date="2023-06" db="EMBL/GenBank/DDBJ databases">
        <title>Genome sequence of Nocardioides sp. SOB44.</title>
        <authorList>
            <person name="Zhang G."/>
        </authorList>
    </citation>
    <scope>NUCLEOTIDE SEQUENCE</scope>
    <source>
        <strain evidence="2">SOB44</strain>
    </source>
</reference>
<feature type="non-terminal residue" evidence="2">
    <location>
        <position position="92"/>
    </location>
</feature>
<organism evidence="2 3">
    <name type="scientific">Nocardioides cremeus</name>
    <dbReference type="NCBI Taxonomy" id="3058044"/>
    <lineage>
        <taxon>Bacteria</taxon>
        <taxon>Bacillati</taxon>
        <taxon>Actinomycetota</taxon>
        <taxon>Actinomycetes</taxon>
        <taxon>Propionibacteriales</taxon>
        <taxon>Nocardioidaceae</taxon>
        <taxon>Nocardioides</taxon>
    </lineage>
</organism>
<keyword evidence="2" id="KW-0378">Hydrolase</keyword>
<evidence type="ECO:0000313" key="3">
    <source>
        <dbReference type="Proteomes" id="UP001168363"/>
    </source>
</evidence>
<dbReference type="Pfam" id="PF16592">
    <property type="entry name" value="Cas9_REC"/>
    <property type="match status" value="1"/>
</dbReference>
<dbReference type="GO" id="GO:0004519">
    <property type="term" value="F:endonuclease activity"/>
    <property type="evidence" value="ECO:0007669"/>
    <property type="project" value="UniProtKB-KW"/>
</dbReference>
<keyword evidence="2" id="KW-0540">Nuclease</keyword>
<proteinExistence type="predicted"/>
<sequence length="92" mass="10988">ENKVFNASYGTYHDLCKILDKDFLDNSKNEKILEDIVLTLTLFEDREMIRKRLENYSDLLTKEQVKKLERRHYTGWGRLSAELIHGIRNKES</sequence>
<keyword evidence="3" id="KW-1185">Reference proteome</keyword>
<dbReference type="InterPro" id="IPR032240">
    <property type="entry name" value="Cas9_REC"/>
</dbReference>
<evidence type="ECO:0000259" key="1">
    <source>
        <dbReference type="Pfam" id="PF16592"/>
    </source>
</evidence>
<evidence type="ECO:0000313" key="2">
    <source>
        <dbReference type="EMBL" id="MDO3398226.1"/>
    </source>
</evidence>